<feature type="domain" description="Helicase ATP-binding" evidence="5">
    <location>
        <begin position="379"/>
        <end position="558"/>
    </location>
</feature>
<dbReference type="InterPro" id="IPR027417">
    <property type="entry name" value="P-loop_NTPase"/>
</dbReference>
<keyword evidence="2" id="KW-0378">Hydrolase</keyword>
<dbReference type="SUPFAM" id="SSF52540">
    <property type="entry name" value="P-loop containing nucleoside triphosphate hydrolases"/>
    <property type="match status" value="2"/>
</dbReference>
<accession>A0AAN6V7M9</accession>
<keyword evidence="8" id="KW-1185">Reference proteome</keyword>
<dbReference type="PROSITE" id="PS51194">
    <property type="entry name" value="HELICASE_CTER"/>
    <property type="match status" value="1"/>
</dbReference>
<evidence type="ECO:0000313" key="8">
    <source>
        <dbReference type="Proteomes" id="UP001302676"/>
    </source>
</evidence>
<dbReference type="SMART" id="SM00487">
    <property type="entry name" value="DEXDc"/>
    <property type="match status" value="1"/>
</dbReference>
<dbReference type="GO" id="GO:0016787">
    <property type="term" value="F:hydrolase activity"/>
    <property type="evidence" value="ECO:0007669"/>
    <property type="project" value="UniProtKB-KW"/>
</dbReference>
<dbReference type="Proteomes" id="UP001302676">
    <property type="component" value="Unassembled WGS sequence"/>
</dbReference>
<dbReference type="Gene3D" id="3.40.50.300">
    <property type="entry name" value="P-loop containing nucleotide triphosphate hydrolases"/>
    <property type="match status" value="1"/>
</dbReference>
<dbReference type="PANTHER" id="PTHR45626">
    <property type="entry name" value="TRANSCRIPTION TERMINATION FACTOR 2-RELATED"/>
    <property type="match status" value="1"/>
</dbReference>
<comment type="caution">
    <text evidence="7">The sequence shown here is derived from an EMBL/GenBank/DDBJ whole genome shotgun (WGS) entry which is preliminary data.</text>
</comment>
<feature type="compositionally biased region" description="Low complexity" evidence="4">
    <location>
        <begin position="76"/>
        <end position="91"/>
    </location>
</feature>
<dbReference type="AlphaFoldDB" id="A0AAN6V7M9"/>
<feature type="domain" description="Helicase C-terminal" evidence="6">
    <location>
        <begin position="749"/>
        <end position="910"/>
    </location>
</feature>
<evidence type="ECO:0000313" key="7">
    <source>
        <dbReference type="EMBL" id="KAK4146368.1"/>
    </source>
</evidence>
<dbReference type="InterPro" id="IPR038718">
    <property type="entry name" value="SNF2-like_sf"/>
</dbReference>
<dbReference type="Pfam" id="PF00271">
    <property type="entry name" value="Helicase_C"/>
    <property type="match status" value="1"/>
</dbReference>
<dbReference type="InterPro" id="IPR014001">
    <property type="entry name" value="Helicase_ATP-bd"/>
</dbReference>
<dbReference type="InterPro" id="IPR049730">
    <property type="entry name" value="SNF2/RAD54-like_C"/>
</dbReference>
<dbReference type="SMART" id="SM00490">
    <property type="entry name" value="HELICc"/>
    <property type="match status" value="1"/>
</dbReference>
<evidence type="ECO:0000256" key="1">
    <source>
        <dbReference type="ARBA" id="ARBA00022741"/>
    </source>
</evidence>
<dbReference type="GO" id="GO:0005634">
    <property type="term" value="C:nucleus"/>
    <property type="evidence" value="ECO:0007669"/>
    <property type="project" value="TreeGrafter"/>
</dbReference>
<reference evidence="7" key="2">
    <citation type="submission" date="2023-05" db="EMBL/GenBank/DDBJ databases">
        <authorList>
            <consortium name="Lawrence Berkeley National Laboratory"/>
            <person name="Steindorff A."/>
            <person name="Hensen N."/>
            <person name="Bonometti L."/>
            <person name="Westerberg I."/>
            <person name="Brannstrom I.O."/>
            <person name="Guillou S."/>
            <person name="Cros-Aarteil S."/>
            <person name="Calhoun S."/>
            <person name="Haridas S."/>
            <person name="Kuo A."/>
            <person name="Mondo S."/>
            <person name="Pangilinan J."/>
            <person name="Riley R."/>
            <person name="Labutti K."/>
            <person name="Andreopoulos B."/>
            <person name="Lipzen A."/>
            <person name="Chen C."/>
            <person name="Yanf M."/>
            <person name="Daum C."/>
            <person name="Ng V."/>
            <person name="Clum A."/>
            <person name="Ohm R."/>
            <person name="Martin F."/>
            <person name="Silar P."/>
            <person name="Natvig D."/>
            <person name="Lalanne C."/>
            <person name="Gautier V."/>
            <person name="Ament-Velasquez S.L."/>
            <person name="Kruys A."/>
            <person name="Hutchinson M.I."/>
            <person name="Powell A.J."/>
            <person name="Barry K."/>
            <person name="Miller A.N."/>
            <person name="Grigoriev I.V."/>
            <person name="Debuchy R."/>
            <person name="Gladieux P."/>
            <person name="Thoren M.H."/>
            <person name="Johannesson H."/>
        </authorList>
    </citation>
    <scope>NUCLEOTIDE SEQUENCE</scope>
    <source>
        <strain evidence="7">CBS 141.50</strain>
    </source>
</reference>
<feature type="region of interest" description="Disordered" evidence="4">
    <location>
        <begin position="76"/>
        <end position="114"/>
    </location>
</feature>
<evidence type="ECO:0000256" key="2">
    <source>
        <dbReference type="ARBA" id="ARBA00022801"/>
    </source>
</evidence>
<dbReference type="PROSITE" id="PS51192">
    <property type="entry name" value="HELICASE_ATP_BIND_1"/>
    <property type="match status" value="1"/>
</dbReference>
<evidence type="ECO:0000259" key="5">
    <source>
        <dbReference type="PROSITE" id="PS51192"/>
    </source>
</evidence>
<dbReference type="GO" id="GO:0008094">
    <property type="term" value="F:ATP-dependent activity, acting on DNA"/>
    <property type="evidence" value="ECO:0007669"/>
    <property type="project" value="TreeGrafter"/>
</dbReference>
<dbReference type="CDD" id="cd18008">
    <property type="entry name" value="DEXDc_SHPRH-like"/>
    <property type="match status" value="1"/>
</dbReference>
<evidence type="ECO:0000259" key="6">
    <source>
        <dbReference type="PROSITE" id="PS51194"/>
    </source>
</evidence>
<feature type="compositionally biased region" description="Polar residues" evidence="4">
    <location>
        <begin position="92"/>
        <end position="102"/>
    </location>
</feature>
<dbReference type="EMBL" id="MU853562">
    <property type="protein sequence ID" value="KAK4146368.1"/>
    <property type="molecule type" value="Genomic_DNA"/>
</dbReference>
<dbReference type="GO" id="GO:0005524">
    <property type="term" value="F:ATP binding"/>
    <property type="evidence" value="ECO:0007669"/>
    <property type="project" value="UniProtKB-KW"/>
</dbReference>
<dbReference type="Gene3D" id="3.40.50.10810">
    <property type="entry name" value="Tandem AAA-ATPase domain"/>
    <property type="match status" value="1"/>
</dbReference>
<dbReference type="GO" id="GO:0006281">
    <property type="term" value="P:DNA repair"/>
    <property type="evidence" value="ECO:0007669"/>
    <property type="project" value="TreeGrafter"/>
</dbReference>
<proteinExistence type="predicted"/>
<organism evidence="7 8">
    <name type="scientific">Dichotomopilus funicola</name>
    <dbReference type="NCBI Taxonomy" id="1934379"/>
    <lineage>
        <taxon>Eukaryota</taxon>
        <taxon>Fungi</taxon>
        <taxon>Dikarya</taxon>
        <taxon>Ascomycota</taxon>
        <taxon>Pezizomycotina</taxon>
        <taxon>Sordariomycetes</taxon>
        <taxon>Sordariomycetidae</taxon>
        <taxon>Sordariales</taxon>
        <taxon>Chaetomiaceae</taxon>
        <taxon>Dichotomopilus</taxon>
    </lineage>
</organism>
<dbReference type="GeneID" id="87816341"/>
<feature type="region of interest" description="Disordered" evidence="4">
    <location>
        <begin position="1"/>
        <end position="58"/>
    </location>
</feature>
<gene>
    <name evidence="7" type="ORF">C8A04DRAFT_25878</name>
</gene>
<reference evidence="7" key="1">
    <citation type="journal article" date="2023" name="Mol. Phylogenet. Evol.">
        <title>Genome-scale phylogeny and comparative genomics of the fungal order Sordariales.</title>
        <authorList>
            <person name="Hensen N."/>
            <person name="Bonometti L."/>
            <person name="Westerberg I."/>
            <person name="Brannstrom I.O."/>
            <person name="Guillou S."/>
            <person name="Cros-Aarteil S."/>
            <person name="Calhoun S."/>
            <person name="Haridas S."/>
            <person name="Kuo A."/>
            <person name="Mondo S."/>
            <person name="Pangilinan J."/>
            <person name="Riley R."/>
            <person name="LaButti K."/>
            <person name="Andreopoulos B."/>
            <person name="Lipzen A."/>
            <person name="Chen C."/>
            <person name="Yan M."/>
            <person name="Daum C."/>
            <person name="Ng V."/>
            <person name="Clum A."/>
            <person name="Steindorff A."/>
            <person name="Ohm R.A."/>
            <person name="Martin F."/>
            <person name="Silar P."/>
            <person name="Natvig D.O."/>
            <person name="Lalanne C."/>
            <person name="Gautier V."/>
            <person name="Ament-Velasquez S.L."/>
            <person name="Kruys A."/>
            <person name="Hutchinson M.I."/>
            <person name="Powell A.J."/>
            <person name="Barry K."/>
            <person name="Miller A.N."/>
            <person name="Grigoriev I.V."/>
            <person name="Debuchy R."/>
            <person name="Gladieux P."/>
            <person name="Hiltunen Thoren M."/>
            <person name="Johannesson H."/>
        </authorList>
    </citation>
    <scope>NUCLEOTIDE SEQUENCE</scope>
    <source>
        <strain evidence="7">CBS 141.50</strain>
    </source>
</reference>
<dbReference type="RefSeq" id="XP_062639739.1">
    <property type="nucleotide sequence ID" value="XM_062779728.1"/>
</dbReference>
<sequence>MAQEHDRGDWQWSSWAPAASATLRPPKRHKEGDDVQSASPKRQRPSPSPDISTSHPVPLLGSETLLHIDIAPPVLSSSSSPASADSANSGSVPVNSASSQGALPQVDWVPTGGPTVDDSDPRICYGALCNVKARFKPAGEARLLVSGDRTFCLLRVVSSSPYYALATRSHRVVADLDLTTCRSLRSLEGLPGLRSAAVIESTAVYHSQEKGIVPLSINVYGPLSSADQVGSVLSAASAFLQHPFFLEPGCKDYFNPQIFRTGNEMQNLTHLVGLTEKDLKAKAISDGIQHILDSLDEIALSNGPENEASWEPQHLLTRLTKHQVAALGFIQRRECLHHCQAMHQKLRHFTNILYVLSPNGTSCERRFIIGVKKQNSSHDNIPSYTTGGILADVMGLGKTLTMIATITSTLAASRQYLSNSTAHESGVKTGATLVVVTSVQVLDVWETEIKKHVEPEKLRTYRFHGRNRPASPGVLNGFDVVLTTYATLCAEQKKRGILHQVDWYRVVLDEAHWIRNQGSKQFKNAADLRSLRRWCLTGTPIQNSLNDLVSLLGFLHFEPFSSRTLFGRHIVEPLANDMKSGGERLKEILRTICLRRDQRLLQLPQPRHELVEVVLQQEERALYDRILAQYARDLDDVVSSRAKVKRYGILFAAIMKLRRLCNHGTFAASPPTDSADQTEPGHESELGCEFCNGADEDMLELVNQDNVCSECGRELLSTTTSCSQAPAPKITFRLGESKPYSDTEGFSSKVQAVINRLSQTEPGSKSLVFSYWTATLNVLEQHLRTRGVRYLRIDGNSTHSARLRVLEEFRNQDASVLLMTVGTGAVGLNLTAANYVHIVEPQWNPAVEEQAIARALRMGQTRTVTIIRYVVKSSVEENIFHLQRRKQGLAKFTLDGVSQDGVVGALDDLRFVLDLDLVG</sequence>
<dbReference type="InterPro" id="IPR001650">
    <property type="entry name" value="Helicase_C-like"/>
</dbReference>
<feature type="compositionally biased region" description="Low complexity" evidence="4">
    <location>
        <begin position="10"/>
        <end position="21"/>
    </location>
</feature>
<keyword evidence="1" id="KW-0547">Nucleotide-binding</keyword>
<dbReference type="PANTHER" id="PTHR45626:SF22">
    <property type="entry name" value="DNA REPAIR PROTEIN RAD5"/>
    <property type="match status" value="1"/>
</dbReference>
<keyword evidence="3" id="KW-0067">ATP-binding</keyword>
<name>A0AAN6V7M9_9PEZI</name>
<evidence type="ECO:0000256" key="4">
    <source>
        <dbReference type="SAM" id="MobiDB-lite"/>
    </source>
</evidence>
<evidence type="ECO:0000256" key="3">
    <source>
        <dbReference type="ARBA" id="ARBA00022840"/>
    </source>
</evidence>
<protein>
    <submittedName>
        <fullName evidence="7">SNF2 family N-terminal domain-containing protein</fullName>
    </submittedName>
</protein>
<dbReference type="InterPro" id="IPR000330">
    <property type="entry name" value="SNF2_N"/>
</dbReference>
<dbReference type="Pfam" id="PF00176">
    <property type="entry name" value="SNF2-rel_dom"/>
    <property type="match status" value="1"/>
</dbReference>
<dbReference type="InterPro" id="IPR050628">
    <property type="entry name" value="SNF2_RAD54_helicase_TF"/>
</dbReference>
<dbReference type="CDD" id="cd18793">
    <property type="entry name" value="SF2_C_SNF"/>
    <property type="match status" value="1"/>
</dbReference>